<dbReference type="PANTHER" id="PTHR27003">
    <property type="entry name" value="OS07G0166700 PROTEIN"/>
    <property type="match status" value="1"/>
</dbReference>
<evidence type="ECO:0000256" key="8">
    <source>
        <dbReference type="ARBA" id="ARBA00022737"/>
    </source>
</evidence>
<dbReference type="InterPro" id="IPR045272">
    <property type="entry name" value="ANXUR1/2-like"/>
</dbReference>
<evidence type="ECO:0000256" key="16">
    <source>
        <dbReference type="PROSITE-ProRule" id="PRU10141"/>
    </source>
</evidence>
<dbReference type="InterPro" id="IPR057135">
    <property type="entry name" value="At4g27190-like_LRR"/>
</dbReference>
<dbReference type="GO" id="GO:0009506">
    <property type="term" value="C:plasmodesma"/>
    <property type="evidence" value="ECO:0007669"/>
    <property type="project" value="TreeGrafter"/>
</dbReference>
<evidence type="ECO:0000313" key="20">
    <source>
        <dbReference type="Proteomes" id="UP001177003"/>
    </source>
</evidence>
<sequence length="1468" mass="166735">MLSRLDVEEDGSLHSSDSSSRPSNLPPVSTSSIDWSSRTSNLPPLPTSRGSHFSKVRRLLSAAKSLRHKGYHGNISKPSNLLPVPTSSKETGSSSPKGECFHQFTIAQIRSATQDFNESMVIGKGGFGSVYKGTIKSGTGIIVALKRWNPVSHQGATEFQAEVDLLPMLRHPNIVSLIGSCTDRKEMILVYEYMSNGSLGEHLHKHRTPLSWSQRLNICIDAARALHYLHNGSSGKEVIYNNVKSADILLDNQWAAKLTDFGLSKIIPTDNWSTHVTTQVAGTFGYIDPEFYTTGRLSKKSDVYSFGVVLLEVLCRRRATDRNLDEEQRGLVRWAQHCIRTGKVEQIIDPDLRGQISLRCLNDYARIVKCCLREHQEPRITMAEVLFGLESIMALHERTDNSIPQMGITTSDWSLQKHFFSYGENSGGSYFKKDIELLSAKSDQHEGDYGDMPEKDVDVISENSYERLEISSQQSIRYSSDEFDPTSEPNHEVIDEDQTKSLYGLMQLEYIQRADALMRMKDFLHLIWFYHVKIEAEVNFRSLLDNFSSLDEYIRKSLDSPRDGSYLIEIQTLLQDIEEHLDDAHFDMVAYLPEDNSFGSVGIENLATGVNSGRVSIASFWSGIPEVHASVVASAAHRAVSCIKDLNVKKLGISGNGSQEVVETLKDMPELRSAFDMVLCVSRHNIKELVNDIEEEIYLWRKRSSESDNETIVVEKYLNCLLFVDCSDHSIDLHGLEFKLSKWFETVQIVMTSGSENAYFPVDIEIKVEDHLLPWILFSTNVDLETVSKYTSIQEMATRLIEKCHGHLLAIILLARALRGVVQVGVWEFALQELASQKEPSSSSQLGITSDIMVRVLRFIWSRMESLSQRCIIQFATRYIGTEFDKFLLIRSWIRDGLVKTEQEGENVFEDLIRSFLLEQVGNNCVRMRDETRVVLVAEFVPRAYRLYLKQDGSESNRMPNVEEWDAREIHLSNNIISELPDNPNCPILVNLFLHFNQDLIDIPITFFDNMPSLQVLDLSSTSIKCLPSSISKLTTLGKLFIRDCDLLMELPPEIGALKNLKVFDSEGTQLVCLPEQFGSLTKLECLKFSLYSFQDKSKASNQSMQIIHVAVLSKLIRLKELSICVDFYGEWWEDEVKLIIGILSKFWDLESLRLYFPTIELLEMFMETLNWRGVPLYQHLSNFGFVVGHLQQRLISRVPHDLHKTFAKLPKCLTYTNGNGDTKVIARVLEHANSLFIDRHWTVQSLSAFGLAEMEKLKFCLLSECNGMLQIVNGRHLEDFFVRPVLGSLQHLSIHYMKSLLCIWNGPIHSRCLSNLKTLAMHSCPELRTIFTQGLLESLTCLESLIVEDCTMINSLVSLGSYNSTSTRYLPSLKKISLLHLPELVSISRGISIAPRLVSLVVYDCPKLEKLSYMKAFDNDIKEIKGENEWWDALKCLFLLNTGIGELTRKQKETVQVDTHPCEFKNK</sequence>
<evidence type="ECO:0000256" key="2">
    <source>
        <dbReference type="ARBA" id="ARBA00022475"/>
    </source>
</evidence>
<keyword evidence="13" id="KW-1133">Transmembrane helix</keyword>
<evidence type="ECO:0000256" key="13">
    <source>
        <dbReference type="ARBA" id="ARBA00022989"/>
    </source>
</evidence>
<dbReference type="PROSITE" id="PS50011">
    <property type="entry name" value="PROTEIN_KINASE_DOM"/>
    <property type="match status" value="1"/>
</dbReference>
<evidence type="ECO:0000256" key="6">
    <source>
        <dbReference type="ARBA" id="ARBA00022692"/>
    </source>
</evidence>
<dbReference type="Proteomes" id="UP001177003">
    <property type="component" value="Chromosome 9"/>
</dbReference>
<dbReference type="CDD" id="cd14066">
    <property type="entry name" value="STKc_IRAK"/>
    <property type="match status" value="1"/>
</dbReference>
<comment type="subcellular location">
    <subcellularLocation>
        <location evidence="1">Cell membrane</location>
        <topology evidence="1">Single-pass membrane protein</topology>
    </subcellularLocation>
</comment>
<dbReference type="FunFam" id="1.10.510.10:FF:000468">
    <property type="entry name" value="PTI1-like tyrosine-protein kinase 3"/>
    <property type="match status" value="1"/>
</dbReference>
<reference evidence="19" key="1">
    <citation type="submission" date="2023-04" db="EMBL/GenBank/DDBJ databases">
        <authorList>
            <person name="Vijverberg K."/>
            <person name="Xiong W."/>
            <person name="Schranz E."/>
        </authorList>
    </citation>
    <scope>NUCLEOTIDE SEQUENCE</scope>
</reference>
<evidence type="ECO:0000256" key="15">
    <source>
        <dbReference type="ARBA" id="ARBA00023157"/>
    </source>
</evidence>
<feature type="region of interest" description="Disordered" evidence="17">
    <location>
        <begin position="70"/>
        <end position="97"/>
    </location>
</feature>
<keyword evidence="3" id="KW-0723">Serine/threonine-protein kinase</keyword>
<dbReference type="Gene3D" id="1.10.8.430">
    <property type="entry name" value="Helical domain of apoptotic protease-activating factors"/>
    <property type="match status" value="1"/>
</dbReference>
<dbReference type="GO" id="GO:0004674">
    <property type="term" value="F:protein serine/threonine kinase activity"/>
    <property type="evidence" value="ECO:0007669"/>
    <property type="project" value="UniProtKB-KW"/>
</dbReference>
<evidence type="ECO:0000256" key="4">
    <source>
        <dbReference type="ARBA" id="ARBA00022614"/>
    </source>
</evidence>
<protein>
    <recommendedName>
        <fullName evidence="18">Protein kinase domain-containing protein</fullName>
    </recommendedName>
</protein>
<feature type="domain" description="Protein kinase" evidence="18">
    <location>
        <begin position="116"/>
        <end position="399"/>
    </location>
</feature>
<evidence type="ECO:0000256" key="7">
    <source>
        <dbReference type="ARBA" id="ARBA00022729"/>
    </source>
</evidence>
<keyword evidence="20" id="KW-1185">Reference proteome</keyword>
<dbReference type="InterPro" id="IPR032675">
    <property type="entry name" value="LRR_dom_sf"/>
</dbReference>
<keyword evidence="10" id="KW-0418">Kinase</keyword>
<keyword evidence="15" id="KW-1015">Disulfide bond</keyword>
<keyword evidence="9 16" id="KW-0547">Nucleotide-binding</keyword>
<feature type="compositionally biased region" description="Polar residues" evidence="17">
    <location>
        <begin position="85"/>
        <end position="96"/>
    </location>
</feature>
<dbReference type="Gene3D" id="3.30.200.20">
    <property type="entry name" value="Phosphorylase Kinase, domain 1"/>
    <property type="match status" value="1"/>
</dbReference>
<evidence type="ECO:0000256" key="5">
    <source>
        <dbReference type="ARBA" id="ARBA00022679"/>
    </source>
</evidence>
<dbReference type="InterPro" id="IPR017441">
    <property type="entry name" value="Protein_kinase_ATP_BS"/>
</dbReference>
<keyword evidence="2" id="KW-1003">Cell membrane</keyword>
<dbReference type="InterPro" id="IPR000719">
    <property type="entry name" value="Prot_kinase_dom"/>
</dbReference>
<dbReference type="GO" id="GO:0005886">
    <property type="term" value="C:plasma membrane"/>
    <property type="evidence" value="ECO:0007669"/>
    <property type="project" value="UniProtKB-SubCell"/>
</dbReference>
<feature type="region of interest" description="Disordered" evidence="17">
    <location>
        <begin position="1"/>
        <end position="53"/>
    </location>
</feature>
<dbReference type="SUPFAM" id="SSF56112">
    <property type="entry name" value="Protein kinase-like (PK-like)"/>
    <property type="match status" value="1"/>
</dbReference>
<name>A0AA36A5K0_LACSI</name>
<evidence type="ECO:0000256" key="14">
    <source>
        <dbReference type="ARBA" id="ARBA00023136"/>
    </source>
</evidence>
<dbReference type="FunFam" id="3.30.200.20:FF:000039">
    <property type="entry name" value="receptor-like protein kinase FERONIA"/>
    <property type="match status" value="1"/>
</dbReference>
<feature type="compositionally biased region" description="Low complexity" evidence="17">
    <location>
        <begin position="13"/>
        <end position="40"/>
    </location>
</feature>
<dbReference type="Pfam" id="PF07714">
    <property type="entry name" value="PK_Tyr_Ser-Thr"/>
    <property type="match status" value="1"/>
</dbReference>
<dbReference type="Gene3D" id="1.10.510.10">
    <property type="entry name" value="Transferase(Phosphotransferase) domain 1"/>
    <property type="match status" value="1"/>
</dbReference>
<keyword evidence="5" id="KW-0808">Transferase</keyword>
<dbReference type="InterPro" id="IPR042197">
    <property type="entry name" value="Apaf_helical"/>
</dbReference>
<keyword evidence="4" id="KW-0433">Leucine-rich repeat</keyword>
<evidence type="ECO:0000256" key="12">
    <source>
        <dbReference type="ARBA" id="ARBA00022840"/>
    </source>
</evidence>
<dbReference type="GO" id="GO:0005524">
    <property type="term" value="F:ATP binding"/>
    <property type="evidence" value="ECO:0007669"/>
    <property type="project" value="UniProtKB-UniRule"/>
</dbReference>
<dbReference type="InterPro" id="IPR011009">
    <property type="entry name" value="Kinase-like_dom_sf"/>
</dbReference>
<evidence type="ECO:0000259" key="18">
    <source>
        <dbReference type="PROSITE" id="PS50011"/>
    </source>
</evidence>
<keyword evidence="7" id="KW-0732">Signal</keyword>
<dbReference type="EMBL" id="OX465085">
    <property type="protein sequence ID" value="CAI9304428.1"/>
    <property type="molecule type" value="Genomic_DNA"/>
</dbReference>
<keyword evidence="12 16" id="KW-0067">ATP-binding</keyword>
<evidence type="ECO:0000256" key="9">
    <source>
        <dbReference type="ARBA" id="ARBA00022741"/>
    </source>
</evidence>
<accession>A0AA36A5K0</accession>
<keyword evidence="14" id="KW-0472">Membrane</keyword>
<dbReference type="GO" id="GO:0051707">
    <property type="term" value="P:response to other organism"/>
    <property type="evidence" value="ECO:0007669"/>
    <property type="project" value="UniProtKB-ARBA"/>
</dbReference>
<dbReference type="PANTHER" id="PTHR27003:SF342">
    <property type="entry name" value="TYROSINE-PROTEIN KINASE, CSF-1_PDGF RECEPTOR FAMILY-RELATED"/>
    <property type="match status" value="1"/>
</dbReference>
<keyword evidence="11" id="KW-0611">Plant defense</keyword>
<dbReference type="Gene3D" id="3.80.10.10">
    <property type="entry name" value="Ribonuclease Inhibitor"/>
    <property type="match status" value="2"/>
</dbReference>
<evidence type="ECO:0000256" key="17">
    <source>
        <dbReference type="SAM" id="MobiDB-lite"/>
    </source>
</evidence>
<proteinExistence type="predicted"/>
<dbReference type="InterPro" id="IPR001245">
    <property type="entry name" value="Ser-Thr/Tyr_kinase_cat_dom"/>
</dbReference>
<gene>
    <name evidence="19" type="ORF">LSALG_LOCUS42805</name>
</gene>
<dbReference type="PROSITE" id="PS00107">
    <property type="entry name" value="PROTEIN_KINASE_ATP"/>
    <property type="match status" value="1"/>
</dbReference>
<evidence type="ECO:0000256" key="3">
    <source>
        <dbReference type="ARBA" id="ARBA00022527"/>
    </source>
</evidence>
<organism evidence="19 20">
    <name type="scientific">Lactuca saligna</name>
    <name type="common">Willowleaf lettuce</name>
    <dbReference type="NCBI Taxonomy" id="75948"/>
    <lineage>
        <taxon>Eukaryota</taxon>
        <taxon>Viridiplantae</taxon>
        <taxon>Streptophyta</taxon>
        <taxon>Embryophyta</taxon>
        <taxon>Tracheophyta</taxon>
        <taxon>Spermatophyta</taxon>
        <taxon>Magnoliopsida</taxon>
        <taxon>eudicotyledons</taxon>
        <taxon>Gunneridae</taxon>
        <taxon>Pentapetalae</taxon>
        <taxon>asterids</taxon>
        <taxon>campanulids</taxon>
        <taxon>Asterales</taxon>
        <taxon>Asteraceae</taxon>
        <taxon>Cichorioideae</taxon>
        <taxon>Cichorieae</taxon>
        <taxon>Lactucinae</taxon>
        <taxon>Lactuca</taxon>
    </lineage>
</organism>
<dbReference type="GO" id="GO:0004714">
    <property type="term" value="F:transmembrane receptor protein tyrosine kinase activity"/>
    <property type="evidence" value="ECO:0007669"/>
    <property type="project" value="InterPro"/>
</dbReference>
<evidence type="ECO:0000256" key="11">
    <source>
        <dbReference type="ARBA" id="ARBA00022821"/>
    </source>
</evidence>
<dbReference type="Pfam" id="PF23247">
    <property type="entry name" value="LRR_RPS2"/>
    <property type="match status" value="1"/>
</dbReference>
<keyword evidence="8" id="KW-0677">Repeat</keyword>
<evidence type="ECO:0000313" key="19">
    <source>
        <dbReference type="EMBL" id="CAI9304428.1"/>
    </source>
</evidence>
<feature type="binding site" evidence="16">
    <location>
        <position position="146"/>
    </location>
    <ligand>
        <name>ATP</name>
        <dbReference type="ChEBI" id="CHEBI:30616"/>
    </ligand>
</feature>
<evidence type="ECO:0000256" key="10">
    <source>
        <dbReference type="ARBA" id="ARBA00022777"/>
    </source>
</evidence>
<evidence type="ECO:0000256" key="1">
    <source>
        <dbReference type="ARBA" id="ARBA00004162"/>
    </source>
</evidence>
<dbReference type="InterPro" id="IPR055414">
    <property type="entry name" value="LRR_R13L4/SHOC2-like"/>
</dbReference>
<dbReference type="Pfam" id="PF23598">
    <property type="entry name" value="LRR_14"/>
    <property type="match status" value="1"/>
</dbReference>
<keyword evidence="6" id="KW-0812">Transmembrane</keyword>
<dbReference type="SUPFAM" id="SSF52058">
    <property type="entry name" value="L domain-like"/>
    <property type="match status" value="1"/>
</dbReference>